<name>A0AAE0Z309_9GAST</name>
<reference evidence="1" key="1">
    <citation type="journal article" date="2023" name="G3 (Bethesda)">
        <title>A reference genome for the long-term kleptoplast-retaining sea slug Elysia crispata morphotype clarki.</title>
        <authorList>
            <person name="Eastman K.E."/>
            <person name="Pendleton A.L."/>
            <person name="Shaikh M.A."/>
            <person name="Suttiyut T."/>
            <person name="Ogas R."/>
            <person name="Tomko P."/>
            <person name="Gavelis G."/>
            <person name="Widhalm J.R."/>
            <person name="Wisecaver J.H."/>
        </authorList>
    </citation>
    <scope>NUCLEOTIDE SEQUENCE</scope>
    <source>
        <strain evidence="1">ECLA1</strain>
    </source>
</reference>
<gene>
    <name evidence="1" type="ORF">RRG08_014189</name>
</gene>
<evidence type="ECO:0000313" key="2">
    <source>
        <dbReference type="Proteomes" id="UP001283361"/>
    </source>
</evidence>
<protein>
    <submittedName>
        <fullName evidence="1">Uncharacterized protein</fullName>
    </submittedName>
</protein>
<dbReference type="EMBL" id="JAWDGP010004825">
    <property type="protein sequence ID" value="KAK3761827.1"/>
    <property type="molecule type" value="Genomic_DNA"/>
</dbReference>
<dbReference type="Proteomes" id="UP001283361">
    <property type="component" value="Unassembled WGS sequence"/>
</dbReference>
<sequence>MVQQANLRMATQCPEYQDYRDNIQTTCCLTIRPWTSRAQCTSPLVTYWSAQAEVRKHHRNGHLVLPSFIQSRRTKEPTSNLCTTNPSYRAS</sequence>
<proteinExistence type="predicted"/>
<keyword evidence="2" id="KW-1185">Reference proteome</keyword>
<dbReference type="AlphaFoldDB" id="A0AAE0Z309"/>
<evidence type="ECO:0000313" key="1">
    <source>
        <dbReference type="EMBL" id="KAK3761827.1"/>
    </source>
</evidence>
<organism evidence="1 2">
    <name type="scientific">Elysia crispata</name>
    <name type="common">lettuce slug</name>
    <dbReference type="NCBI Taxonomy" id="231223"/>
    <lineage>
        <taxon>Eukaryota</taxon>
        <taxon>Metazoa</taxon>
        <taxon>Spiralia</taxon>
        <taxon>Lophotrochozoa</taxon>
        <taxon>Mollusca</taxon>
        <taxon>Gastropoda</taxon>
        <taxon>Heterobranchia</taxon>
        <taxon>Euthyneura</taxon>
        <taxon>Panpulmonata</taxon>
        <taxon>Sacoglossa</taxon>
        <taxon>Placobranchoidea</taxon>
        <taxon>Plakobranchidae</taxon>
        <taxon>Elysia</taxon>
    </lineage>
</organism>
<accession>A0AAE0Z309</accession>
<comment type="caution">
    <text evidence="1">The sequence shown here is derived from an EMBL/GenBank/DDBJ whole genome shotgun (WGS) entry which is preliminary data.</text>
</comment>